<dbReference type="RefSeq" id="WP_208097059.1">
    <property type="nucleotide sequence ID" value="NZ_JAGDYM010000005.1"/>
</dbReference>
<keyword evidence="7" id="KW-0408">Iron</keyword>
<dbReference type="FunFam" id="3.40.50.300:FF:000134">
    <property type="entry name" value="Iron-enterobactin ABC transporter ATP-binding protein"/>
    <property type="match status" value="1"/>
</dbReference>
<evidence type="ECO:0000256" key="4">
    <source>
        <dbReference type="ARBA" id="ARBA00022496"/>
    </source>
</evidence>
<evidence type="ECO:0000256" key="2">
    <source>
        <dbReference type="ARBA" id="ARBA00022448"/>
    </source>
</evidence>
<protein>
    <submittedName>
        <fullName evidence="11">ABC transporter ATP-binding protein</fullName>
    </submittedName>
</protein>
<keyword evidence="4" id="KW-0410">Iron transport</keyword>
<comment type="caution">
    <text evidence="11">The sequence shown here is derived from an EMBL/GenBank/DDBJ whole genome shotgun (WGS) entry which is preliminary data.</text>
</comment>
<sequence length="274" mass="29443">MTPRTASPTAPDERGLRAHGARLGYDGRAVSDGLDFTVPEGEFTAIIGPNGCGKSTLLKALTRTLRPMAGGVLLDGVDIHALRPKAVARRVAALPQHPIAPESLRVRDLVARGRHPYHSLLRQWLPGDAEIVDAAMRATGVVEHADRALTDLSGGQRQRAWIAMVLAQQTDYVLLDEPTSFLDLAHQIELLRLCQDMRGDGRTVVAVLHDINQAARYASRLVVMHAGAIVREGPPADVLDAALVAEVFGVDGIIERDSQTGAPVITVRERPAPA</sequence>
<dbReference type="GO" id="GO:0016887">
    <property type="term" value="F:ATP hydrolysis activity"/>
    <property type="evidence" value="ECO:0007669"/>
    <property type="project" value="InterPro"/>
</dbReference>
<dbReference type="PANTHER" id="PTHR42771:SF12">
    <property type="entry name" value="FE(3+) DICITRATE TRANSPORT ATP-BINDING PROTEIN FECE-RELATED"/>
    <property type="match status" value="1"/>
</dbReference>
<dbReference type="InterPro" id="IPR003593">
    <property type="entry name" value="AAA+_ATPase"/>
</dbReference>
<comment type="subcellular location">
    <subcellularLocation>
        <location evidence="1">Cell membrane</location>
        <topology evidence="1">Peripheral membrane protein</topology>
    </subcellularLocation>
</comment>
<name>A0A939MN16_9MICO</name>
<dbReference type="PROSITE" id="PS00211">
    <property type="entry name" value="ABC_TRANSPORTER_1"/>
    <property type="match status" value="1"/>
</dbReference>
<keyword evidence="6 11" id="KW-0067">ATP-binding</keyword>
<dbReference type="Gene3D" id="3.40.50.300">
    <property type="entry name" value="P-loop containing nucleotide triphosphate hydrolases"/>
    <property type="match status" value="1"/>
</dbReference>
<keyword evidence="12" id="KW-1185">Reference proteome</keyword>
<gene>
    <name evidence="11" type="ORF">J4H92_05805</name>
</gene>
<dbReference type="GO" id="GO:0005886">
    <property type="term" value="C:plasma membrane"/>
    <property type="evidence" value="ECO:0007669"/>
    <property type="project" value="UniProtKB-SubCell"/>
</dbReference>
<evidence type="ECO:0000256" key="8">
    <source>
        <dbReference type="ARBA" id="ARBA00023065"/>
    </source>
</evidence>
<evidence type="ECO:0000256" key="1">
    <source>
        <dbReference type="ARBA" id="ARBA00004202"/>
    </source>
</evidence>
<evidence type="ECO:0000256" key="7">
    <source>
        <dbReference type="ARBA" id="ARBA00023004"/>
    </source>
</evidence>
<feature type="domain" description="ABC transporter" evidence="10">
    <location>
        <begin position="16"/>
        <end position="251"/>
    </location>
</feature>
<dbReference type="PANTHER" id="PTHR42771">
    <property type="entry name" value="IRON(3+)-HYDROXAMATE IMPORT ATP-BINDING PROTEIN FHUC"/>
    <property type="match status" value="1"/>
</dbReference>
<dbReference type="PROSITE" id="PS50893">
    <property type="entry name" value="ABC_TRANSPORTER_2"/>
    <property type="match status" value="1"/>
</dbReference>
<evidence type="ECO:0000313" key="12">
    <source>
        <dbReference type="Proteomes" id="UP000664382"/>
    </source>
</evidence>
<dbReference type="CDD" id="cd03214">
    <property type="entry name" value="ABC_Iron-Siderophores_B12_Hemin"/>
    <property type="match status" value="1"/>
</dbReference>
<keyword evidence="5" id="KW-0547">Nucleotide-binding</keyword>
<evidence type="ECO:0000256" key="3">
    <source>
        <dbReference type="ARBA" id="ARBA00022475"/>
    </source>
</evidence>
<proteinExistence type="predicted"/>
<evidence type="ECO:0000313" key="11">
    <source>
        <dbReference type="EMBL" id="MBO1901461.1"/>
    </source>
</evidence>
<evidence type="ECO:0000256" key="5">
    <source>
        <dbReference type="ARBA" id="ARBA00022741"/>
    </source>
</evidence>
<dbReference type="GO" id="GO:0005524">
    <property type="term" value="F:ATP binding"/>
    <property type="evidence" value="ECO:0007669"/>
    <property type="project" value="UniProtKB-KW"/>
</dbReference>
<reference evidence="11" key="1">
    <citation type="submission" date="2021-03" db="EMBL/GenBank/DDBJ databases">
        <title>Leucobacter chromiisoli sp. nov., isolated from chromium-containing soil of chemical plant.</title>
        <authorList>
            <person name="Xu Z."/>
        </authorList>
    </citation>
    <scope>NUCLEOTIDE SEQUENCE</scope>
    <source>
        <strain evidence="11">S27</strain>
    </source>
</reference>
<evidence type="ECO:0000256" key="9">
    <source>
        <dbReference type="ARBA" id="ARBA00023136"/>
    </source>
</evidence>
<dbReference type="EMBL" id="JAGDYM010000005">
    <property type="protein sequence ID" value="MBO1901461.1"/>
    <property type="molecule type" value="Genomic_DNA"/>
</dbReference>
<evidence type="ECO:0000256" key="6">
    <source>
        <dbReference type="ARBA" id="ARBA00022840"/>
    </source>
</evidence>
<dbReference type="InterPro" id="IPR017871">
    <property type="entry name" value="ABC_transporter-like_CS"/>
</dbReference>
<accession>A0A939MN16</accession>
<dbReference type="InterPro" id="IPR051535">
    <property type="entry name" value="Siderophore_ABC-ATPase"/>
</dbReference>
<dbReference type="InterPro" id="IPR027417">
    <property type="entry name" value="P-loop_NTPase"/>
</dbReference>
<dbReference type="AlphaFoldDB" id="A0A939MN16"/>
<dbReference type="GO" id="GO:0006826">
    <property type="term" value="P:iron ion transport"/>
    <property type="evidence" value="ECO:0007669"/>
    <property type="project" value="UniProtKB-KW"/>
</dbReference>
<evidence type="ECO:0000259" key="10">
    <source>
        <dbReference type="PROSITE" id="PS50893"/>
    </source>
</evidence>
<dbReference type="SUPFAM" id="SSF52540">
    <property type="entry name" value="P-loop containing nucleoside triphosphate hydrolases"/>
    <property type="match status" value="1"/>
</dbReference>
<dbReference type="SMART" id="SM00382">
    <property type="entry name" value="AAA"/>
    <property type="match status" value="1"/>
</dbReference>
<organism evidence="11 12">
    <name type="scientific">Leucobacter weissii</name>
    <dbReference type="NCBI Taxonomy" id="1983706"/>
    <lineage>
        <taxon>Bacteria</taxon>
        <taxon>Bacillati</taxon>
        <taxon>Actinomycetota</taxon>
        <taxon>Actinomycetes</taxon>
        <taxon>Micrococcales</taxon>
        <taxon>Microbacteriaceae</taxon>
        <taxon>Leucobacter</taxon>
    </lineage>
</organism>
<dbReference type="Pfam" id="PF00005">
    <property type="entry name" value="ABC_tran"/>
    <property type="match status" value="1"/>
</dbReference>
<keyword evidence="3" id="KW-1003">Cell membrane</keyword>
<keyword evidence="8" id="KW-0406">Ion transport</keyword>
<dbReference type="InterPro" id="IPR003439">
    <property type="entry name" value="ABC_transporter-like_ATP-bd"/>
</dbReference>
<keyword evidence="9" id="KW-0472">Membrane</keyword>
<dbReference type="Proteomes" id="UP000664382">
    <property type="component" value="Unassembled WGS sequence"/>
</dbReference>
<keyword evidence="2" id="KW-0813">Transport</keyword>